<dbReference type="PROSITE" id="PS50158">
    <property type="entry name" value="ZF_CCHC"/>
    <property type="match status" value="1"/>
</dbReference>
<keyword evidence="1" id="KW-0479">Metal-binding</keyword>
<dbReference type="SMART" id="SM00343">
    <property type="entry name" value="ZnF_C2HC"/>
    <property type="match status" value="1"/>
</dbReference>
<keyword evidence="1" id="KW-0862">Zinc</keyword>
<dbReference type="OrthoDB" id="981939at2759"/>
<dbReference type="GO" id="GO:0003676">
    <property type="term" value="F:nucleic acid binding"/>
    <property type="evidence" value="ECO:0007669"/>
    <property type="project" value="InterPro"/>
</dbReference>
<dbReference type="Gramene" id="OMO82818">
    <property type="protein sequence ID" value="OMO82818"/>
    <property type="gene ID" value="CCACVL1_11741"/>
</dbReference>
<comment type="caution">
    <text evidence="3">The sequence shown here is derived from an EMBL/GenBank/DDBJ whole genome shotgun (WGS) entry which is preliminary data.</text>
</comment>
<dbReference type="Pfam" id="PF14223">
    <property type="entry name" value="Retrotran_gag_2"/>
    <property type="match status" value="1"/>
</dbReference>
<evidence type="ECO:0000313" key="4">
    <source>
        <dbReference type="Proteomes" id="UP000188268"/>
    </source>
</evidence>
<sequence>MNNDLTLSELIYPELKTTYRLGHTGTNFHTWRSKLDFVLVDNQVNYVLTEPKPSKDNPDDVVGHDKWAADDFKARHIILGTLDDNLYITYQKQETAKSLMEALTRVFARTPMAKFALFKKYVGYKMKEGTNINLHIVEMEAMAKELELEGLKMPEEIHSTLLLHSLPESWGDDVAAIEMNLNSDEDGLGFDNICCKLRNAGCWKEFRKARNDEEESSSSRDGSRVGFKGNCYNCGEFGHRKSFCPN</sequence>
<dbReference type="PANTHER" id="PTHR47592:SF27">
    <property type="entry name" value="OS08G0421700 PROTEIN"/>
    <property type="match status" value="1"/>
</dbReference>
<dbReference type="InterPro" id="IPR001878">
    <property type="entry name" value="Znf_CCHC"/>
</dbReference>
<dbReference type="STRING" id="210143.A0A1R3IJP5"/>
<dbReference type="Pfam" id="PF00098">
    <property type="entry name" value="zf-CCHC"/>
    <property type="match status" value="1"/>
</dbReference>
<dbReference type="Proteomes" id="UP000188268">
    <property type="component" value="Unassembled WGS sequence"/>
</dbReference>
<evidence type="ECO:0000313" key="3">
    <source>
        <dbReference type="EMBL" id="OMO82818.1"/>
    </source>
</evidence>
<proteinExistence type="predicted"/>
<dbReference type="PANTHER" id="PTHR47592">
    <property type="entry name" value="PBF68 PROTEIN"/>
    <property type="match status" value="1"/>
</dbReference>
<dbReference type="GO" id="GO:0008270">
    <property type="term" value="F:zinc ion binding"/>
    <property type="evidence" value="ECO:0007669"/>
    <property type="project" value="UniProtKB-KW"/>
</dbReference>
<dbReference type="AlphaFoldDB" id="A0A1R3IJP5"/>
<dbReference type="OMA" id="MSEETHI"/>
<keyword evidence="1" id="KW-0863">Zinc-finger</keyword>
<protein>
    <submittedName>
        <fullName evidence="3">Zinc finger, CCHC-type</fullName>
    </submittedName>
</protein>
<dbReference type="InterPro" id="IPR036875">
    <property type="entry name" value="Znf_CCHC_sf"/>
</dbReference>
<gene>
    <name evidence="3" type="ORF">CCACVL1_11741</name>
</gene>
<reference evidence="3 4" key="1">
    <citation type="submission" date="2013-09" db="EMBL/GenBank/DDBJ databases">
        <title>Corchorus capsularis genome sequencing.</title>
        <authorList>
            <person name="Alam M."/>
            <person name="Haque M.S."/>
            <person name="Islam M.S."/>
            <person name="Emdad E.M."/>
            <person name="Islam M.M."/>
            <person name="Ahmed B."/>
            <person name="Halim A."/>
            <person name="Hossen Q.M.M."/>
            <person name="Hossain M.Z."/>
            <person name="Ahmed R."/>
            <person name="Khan M.M."/>
            <person name="Islam R."/>
            <person name="Rashid M.M."/>
            <person name="Khan S.A."/>
            <person name="Rahman M.S."/>
            <person name="Alam M."/>
        </authorList>
    </citation>
    <scope>NUCLEOTIDE SEQUENCE [LARGE SCALE GENOMIC DNA]</scope>
    <source>
        <strain evidence="4">cv. CVL-1</strain>
        <tissue evidence="3">Whole seedling</tissue>
    </source>
</reference>
<name>A0A1R3IJP5_COCAP</name>
<keyword evidence="4" id="KW-1185">Reference proteome</keyword>
<dbReference type="EMBL" id="AWWV01009947">
    <property type="protein sequence ID" value="OMO82818.1"/>
    <property type="molecule type" value="Genomic_DNA"/>
</dbReference>
<feature type="domain" description="CCHC-type" evidence="2">
    <location>
        <begin position="231"/>
        <end position="246"/>
    </location>
</feature>
<evidence type="ECO:0000256" key="1">
    <source>
        <dbReference type="PROSITE-ProRule" id="PRU00047"/>
    </source>
</evidence>
<organism evidence="3 4">
    <name type="scientific">Corchorus capsularis</name>
    <name type="common">Jute</name>
    <dbReference type="NCBI Taxonomy" id="210143"/>
    <lineage>
        <taxon>Eukaryota</taxon>
        <taxon>Viridiplantae</taxon>
        <taxon>Streptophyta</taxon>
        <taxon>Embryophyta</taxon>
        <taxon>Tracheophyta</taxon>
        <taxon>Spermatophyta</taxon>
        <taxon>Magnoliopsida</taxon>
        <taxon>eudicotyledons</taxon>
        <taxon>Gunneridae</taxon>
        <taxon>Pentapetalae</taxon>
        <taxon>rosids</taxon>
        <taxon>malvids</taxon>
        <taxon>Malvales</taxon>
        <taxon>Malvaceae</taxon>
        <taxon>Grewioideae</taxon>
        <taxon>Apeibeae</taxon>
        <taxon>Corchorus</taxon>
    </lineage>
</organism>
<evidence type="ECO:0000259" key="2">
    <source>
        <dbReference type="PROSITE" id="PS50158"/>
    </source>
</evidence>
<accession>A0A1R3IJP5</accession>
<dbReference type="SUPFAM" id="SSF57756">
    <property type="entry name" value="Retrovirus zinc finger-like domains"/>
    <property type="match status" value="1"/>
</dbReference>